<dbReference type="RefSeq" id="WP_236293497.1">
    <property type="nucleotide sequence ID" value="NZ_CAKMMW010000050.1"/>
</dbReference>
<accession>A0ABM9D1J5</accession>
<protein>
    <submittedName>
        <fullName evidence="2">Uncharacterized protein</fullName>
    </submittedName>
</protein>
<keyword evidence="3" id="KW-1185">Reference proteome</keyword>
<name>A0ABM9D1J5_9BACL</name>
<keyword evidence="1" id="KW-0812">Transmembrane</keyword>
<sequence>MSLFFAFGFLALSLRLALGMLFGKRMESKGEKAMKDYRQNGYLLVGVGIVAIIAGIVDTF</sequence>
<keyword evidence="1" id="KW-0472">Membrane</keyword>
<evidence type="ECO:0000313" key="2">
    <source>
        <dbReference type="EMBL" id="CAH1232452.1"/>
    </source>
</evidence>
<proteinExistence type="predicted"/>
<dbReference type="EMBL" id="CAKMMW010000050">
    <property type="protein sequence ID" value="CAH1232452.1"/>
    <property type="molecule type" value="Genomic_DNA"/>
</dbReference>
<organism evidence="2 3">
    <name type="scientific">Paenibacillus allorhizoplanae</name>
    <dbReference type="NCBI Taxonomy" id="2905648"/>
    <lineage>
        <taxon>Bacteria</taxon>
        <taxon>Bacillati</taxon>
        <taxon>Bacillota</taxon>
        <taxon>Bacilli</taxon>
        <taxon>Bacillales</taxon>
        <taxon>Paenibacillaceae</taxon>
        <taxon>Paenibacillus</taxon>
    </lineage>
</organism>
<dbReference type="Proteomes" id="UP000838821">
    <property type="component" value="Unassembled WGS sequence"/>
</dbReference>
<evidence type="ECO:0000256" key="1">
    <source>
        <dbReference type="SAM" id="Phobius"/>
    </source>
</evidence>
<gene>
    <name evidence="2" type="ORF">PAECIP111891_07008</name>
</gene>
<evidence type="ECO:0000313" key="3">
    <source>
        <dbReference type="Proteomes" id="UP000838821"/>
    </source>
</evidence>
<keyword evidence="1" id="KW-1133">Transmembrane helix</keyword>
<reference evidence="2" key="1">
    <citation type="submission" date="2022-01" db="EMBL/GenBank/DDBJ databases">
        <authorList>
            <person name="Criscuolo A."/>
        </authorList>
    </citation>
    <scope>NUCLEOTIDE SEQUENCE</scope>
    <source>
        <strain evidence="2">CIP111891</strain>
    </source>
</reference>
<comment type="caution">
    <text evidence="2">The sequence shown here is derived from an EMBL/GenBank/DDBJ whole genome shotgun (WGS) entry which is preliminary data.</text>
</comment>
<feature type="transmembrane region" description="Helical" evidence="1">
    <location>
        <begin position="39"/>
        <end position="57"/>
    </location>
</feature>